<feature type="domain" description="FAD-binding" evidence="7">
    <location>
        <begin position="4"/>
        <end position="355"/>
    </location>
</feature>
<keyword evidence="6" id="KW-0732">Signal</keyword>
<sequence length="380" mass="41456">MSKSVIIIGCGIAGPVLAMLLKHTGIEPVIYECKTETEQAGLALGVTPQTFKVLNILGLAEKVVALGQSVEHFISYSELLGGTVLVERDTGSLFRRLGWPMVMLSRARDSHFLCDSAKGRGIPVHFNKTLIAVRQAGDRVTTVFEDGTTSEADLLVGCDGLHSAVRDFVLPGTDAAQYMGLVQIGGFTPTPDIFKASKPGTSRQIFGDGAHFMGMPINDSQMLWVTTFAEPDEARENWRRLSINDSSSKEMLSGLRAAGWGNGAKELIQGSTFITKYGLYERTMRDVWHKGRVVLVGDAAHPTSPHLGQGANQAMEDCYHLVRLLCKAEPLEDESLEAAFTEYEHIRVPIVSLAVAGAKKEGENRVMSGERHAKHVTREY</sequence>
<dbReference type="InParanoid" id="A0A165EFM7"/>
<dbReference type="AlphaFoldDB" id="A0A165EFM7"/>
<protein>
    <submittedName>
        <fullName evidence="8">FAD/NAD(P)-binding domain-containing protein</fullName>
    </submittedName>
</protein>
<dbReference type="STRING" id="1353952.A0A165EFM7"/>
<dbReference type="GO" id="GO:0004497">
    <property type="term" value="F:monooxygenase activity"/>
    <property type="evidence" value="ECO:0007669"/>
    <property type="project" value="UniProtKB-KW"/>
</dbReference>
<evidence type="ECO:0000313" key="9">
    <source>
        <dbReference type="Proteomes" id="UP000076842"/>
    </source>
</evidence>
<dbReference type="Gene3D" id="3.50.50.60">
    <property type="entry name" value="FAD/NAD(P)-binding domain"/>
    <property type="match status" value="1"/>
</dbReference>
<organism evidence="8 9">
    <name type="scientific">Calocera cornea HHB12733</name>
    <dbReference type="NCBI Taxonomy" id="1353952"/>
    <lineage>
        <taxon>Eukaryota</taxon>
        <taxon>Fungi</taxon>
        <taxon>Dikarya</taxon>
        <taxon>Basidiomycota</taxon>
        <taxon>Agaricomycotina</taxon>
        <taxon>Dacrymycetes</taxon>
        <taxon>Dacrymycetales</taxon>
        <taxon>Dacrymycetaceae</taxon>
        <taxon>Calocera</taxon>
    </lineage>
</organism>
<feature type="signal peptide" evidence="6">
    <location>
        <begin position="1"/>
        <end position="18"/>
    </location>
</feature>
<keyword evidence="9" id="KW-1185">Reference proteome</keyword>
<evidence type="ECO:0000313" key="8">
    <source>
        <dbReference type="EMBL" id="KZT54768.1"/>
    </source>
</evidence>
<feature type="chain" id="PRO_5007857209" evidence="6">
    <location>
        <begin position="19"/>
        <end position="380"/>
    </location>
</feature>
<dbReference type="PANTHER" id="PTHR13789:SF309">
    <property type="entry name" value="PUTATIVE (AFU_ORTHOLOGUE AFUA_6G14510)-RELATED"/>
    <property type="match status" value="1"/>
</dbReference>
<evidence type="ECO:0000259" key="7">
    <source>
        <dbReference type="Pfam" id="PF01494"/>
    </source>
</evidence>
<name>A0A165EFM7_9BASI</name>
<dbReference type="SUPFAM" id="SSF51905">
    <property type="entry name" value="FAD/NAD(P)-binding domain"/>
    <property type="match status" value="1"/>
</dbReference>
<dbReference type="OrthoDB" id="47494at2759"/>
<keyword evidence="5" id="KW-0503">Monooxygenase</keyword>
<gene>
    <name evidence="8" type="ORF">CALCODRAFT_485250</name>
</gene>
<dbReference type="Pfam" id="PF01494">
    <property type="entry name" value="FAD_binding_3"/>
    <property type="match status" value="1"/>
</dbReference>
<reference evidence="8 9" key="1">
    <citation type="journal article" date="2016" name="Mol. Biol. Evol.">
        <title>Comparative Genomics of Early-Diverging Mushroom-Forming Fungi Provides Insights into the Origins of Lignocellulose Decay Capabilities.</title>
        <authorList>
            <person name="Nagy L.G."/>
            <person name="Riley R."/>
            <person name="Tritt A."/>
            <person name="Adam C."/>
            <person name="Daum C."/>
            <person name="Floudas D."/>
            <person name="Sun H."/>
            <person name="Yadav J.S."/>
            <person name="Pangilinan J."/>
            <person name="Larsson K.H."/>
            <person name="Matsuura K."/>
            <person name="Barry K."/>
            <person name="Labutti K."/>
            <person name="Kuo R."/>
            <person name="Ohm R.A."/>
            <person name="Bhattacharya S.S."/>
            <person name="Shirouzu T."/>
            <person name="Yoshinaga Y."/>
            <person name="Martin F.M."/>
            <person name="Grigoriev I.V."/>
            <person name="Hibbett D.S."/>
        </authorList>
    </citation>
    <scope>NUCLEOTIDE SEQUENCE [LARGE SCALE GENOMIC DNA]</scope>
    <source>
        <strain evidence="8 9">HHB12733</strain>
    </source>
</reference>
<dbReference type="PANTHER" id="PTHR13789">
    <property type="entry name" value="MONOOXYGENASE"/>
    <property type="match status" value="1"/>
</dbReference>
<keyword evidence="3" id="KW-0274">FAD</keyword>
<dbReference type="InterPro" id="IPR050493">
    <property type="entry name" value="FAD-dep_Monooxygenase_BioMet"/>
</dbReference>
<accession>A0A165EFM7</accession>
<dbReference type="GO" id="GO:0071949">
    <property type="term" value="F:FAD binding"/>
    <property type="evidence" value="ECO:0007669"/>
    <property type="project" value="InterPro"/>
</dbReference>
<comment type="similarity">
    <text evidence="1">Belongs to the paxM FAD-dependent monooxygenase family.</text>
</comment>
<keyword evidence="2" id="KW-0285">Flavoprotein</keyword>
<evidence type="ECO:0000256" key="1">
    <source>
        <dbReference type="ARBA" id="ARBA00007992"/>
    </source>
</evidence>
<keyword evidence="4" id="KW-0560">Oxidoreductase</keyword>
<dbReference type="EMBL" id="KV424007">
    <property type="protein sequence ID" value="KZT54768.1"/>
    <property type="molecule type" value="Genomic_DNA"/>
</dbReference>
<evidence type="ECO:0000256" key="4">
    <source>
        <dbReference type="ARBA" id="ARBA00023002"/>
    </source>
</evidence>
<dbReference type="InterPro" id="IPR002938">
    <property type="entry name" value="FAD-bd"/>
</dbReference>
<proteinExistence type="inferred from homology"/>
<evidence type="ECO:0000256" key="3">
    <source>
        <dbReference type="ARBA" id="ARBA00022827"/>
    </source>
</evidence>
<dbReference type="InterPro" id="IPR036188">
    <property type="entry name" value="FAD/NAD-bd_sf"/>
</dbReference>
<evidence type="ECO:0000256" key="5">
    <source>
        <dbReference type="ARBA" id="ARBA00023033"/>
    </source>
</evidence>
<evidence type="ECO:0000256" key="6">
    <source>
        <dbReference type="SAM" id="SignalP"/>
    </source>
</evidence>
<dbReference type="PRINTS" id="PR00420">
    <property type="entry name" value="RNGMNOXGNASE"/>
</dbReference>
<evidence type="ECO:0000256" key="2">
    <source>
        <dbReference type="ARBA" id="ARBA00022630"/>
    </source>
</evidence>
<dbReference type="Proteomes" id="UP000076842">
    <property type="component" value="Unassembled WGS sequence"/>
</dbReference>